<dbReference type="AlphaFoldDB" id="A0A8H7F5F9"/>
<comment type="caution">
    <text evidence="8">The sequence shown here is derived from an EMBL/GenBank/DDBJ whole genome shotgun (WGS) entry which is preliminary data.</text>
</comment>
<evidence type="ECO:0000313" key="8">
    <source>
        <dbReference type="EMBL" id="KAF7777679.1"/>
    </source>
</evidence>
<keyword evidence="5 6" id="KW-0408">Iron</keyword>
<dbReference type="InterPro" id="IPR036396">
    <property type="entry name" value="Cyt_P450_sf"/>
</dbReference>
<evidence type="ECO:0008006" key="10">
    <source>
        <dbReference type="Google" id="ProtNLM"/>
    </source>
</evidence>
<sequence length="511" mass="58610">MTLLDRALDVDWSTLGGRLFCIILVAYATRRYVEAKRSPLNSIPTIGYSGVLTSYLTALKWITHGNELVQEGYDRYPAGKFKIANVARWMVVFTGRQFLDEFRKAPDEVLSFQEAMNDEMQIKYTMGKALAEDQYHIGTVRSSITRNLAVRFDEIKDEIQESWMKYIPPTNDWVSVPAYETIMHIVAHTTNRYFTGLPLCRDQEYISLQEKYTIQAVLAAKVIKFFPDILKPLVGNYMTVLPRSVKKATGYLEPIIKERLAMIEQGVDWEGMPNDLITWLLEMAPEHRRTVKDLTLRILSINFAAIHTSTMTFTQALYDLACHPECVDELRQEAESLIAEHGWTKAAMQRMRKVDSFIKESQRMNSTGSLQMHRKVLKDWVLSDGTVIPAGTIVTIASGPMNMEETSFPDSDTFKAFRHSEKRDGEGELDSIKYQMVALSLDMIVFGHGRHACPGRFFAVNEIKAIFTYCLLNYDVQFEDGSMERPKNRMFETNIMPNMKAKVMFRKRASP</sequence>
<protein>
    <recommendedName>
        <fullName evidence="10">Cytochrome P450</fullName>
    </recommendedName>
</protein>
<dbReference type="GO" id="GO:0004497">
    <property type="term" value="F:monooxygenase activity"/>
    <property type="evidence" value="ECO:0007669"/>
    <property type="project" value="UniProtKB-KW"/>
</dbReference>
<keyword evidence="7" id="KW-0503">Monooxygenase</keyword>
<evidence type="ECO:0000256" key="6">
    <source>
        <dbReference type="PIRSR" id="PIRSR602403-1"/>
    </source>
</evidence>
<dbReference type="GO" id="GO:0016705">
    <property type="term" value="F:oxidoreductase activity, acting on paired donors, with incorporation or reduction of molecular oxygen"/>
    <property type="evidence" value="ECO:0007669"/>
    <property type="project" value="InterPro"/>
</dbReference>
<gene>
    <name evidence="8" type="ORF">Agabi119p4_3751</name>
</gene>
<proteinExistence type="inferred from homology"/>
<reference evidence="8 9" key="1">
    <citation type="journal article" name="Sci. Rep.">
        <title>Telomere-to-telomere assembled and centromere annotated genomes of the two main subspecies of the button mushroom Agaricus bisporus reveal especially polymorphic chromosome ends.</title>
        <authorList>
            <person name="Sonnenberg A.S.M."/>
            <person name="Sedaghat-Telgerd N."/>
            <person name="Lavrijssen B."/>
            <person name="Ohm R.A."/>
            <person name="Hendrickx P.M."/>
            <person name="Scholtmeijer K."/>
            <person name="Baars J.J.P."/>
            <person name="van Peer A."/>
        </authorList>
    </citation>
    <scope>NUCLEOTIDE SEQUENCE [LARGE SCALE GENOMIC DNA]</scope>
    <source>
        <strain evidence="8 9">H119_p4</strain>
    </source>
</reference>
<dbReference type="GO" id="GO:0020037">
    <property type="term" value="F:heme binding"/>
    <property type="evidence" value="ECO:0007669"/>
    <property type="project" value="InterPro"/>
</dbReference>
<dbReference type="GO" id="GO:0005506">
    <property type="term" value="F:iron ion binding"/>
    <property type="evidence" value="ECO:0007669"/>
    <property type="project" value="InterPro"/>
</dbReference>
<dbReference type="SUPFAM" id="SSF48264">
    <property type="entry name" value="Cytochrome P450"/>
    <property type="match status" value="1"/>
</dbReference>
<keyword evidence="4 7" id="KW-0560">Oxidoreductase</keyword>
<dbReference type="Gene3D" id="1.10.630.10">
    <property type="entry name" value="Cytochrome P450"/>
    <property type="match status" value="1"/>
</dbReference>
<evidence type="ECO:0000256" key="3">
    <source>
        <dbReference type="ARBA" id="ARBA00022723"/>
    </source>
</evidence>
<evidence type="ECO:0000313" key="9">
    <source>
        <dbReference type="Proteomes" id="UP000629468"/>
    </source>
</evidence>
<evidence type="ECO:0000256" key="4">
    <source>
        <dbReference type="ARBA" id="ARBA00023002"/>
    </source>
</evidence>
<dbReference type="PROSITE" id="PS00086">
    <property type="entry name" value="CYTOCHROME_P450"/>
    <property type="match status" value="1"/>
</dbReference>
<evidence type="ECO:0000256" key="2">
    <source>
        <dbReference type="ARBA" id="ARBA00010617"/>
    </source>
</evidence>
<organism evidence="8 9">
    <name type="scientific">Agaricus bisporus var. burnettii</name>
    <dbReference type="NCBI Taxonomy" id="192524"/>
    <lineage>
        <taxon>Eukaryota</taxon>
        <taxon>Fungi</taxon>
        <taxon>Dikarya</taxon>
        <taxon>Basidiomycota</taxon>
        <taxon>Agaricomycotina</taxon>
        <taxon>Agaricomycetes</taxon>
        <taxon>Agaricomycetidae</taxon>
        <taxon>Agaricales</taxon>
        <taxon>Agaricineae</taxon>
        <taxon>Agaricaceae</taxon>
        <taxon>Agaricus</taxon>
    </lineage>
</organism>
<dbReference type="Proteomes" id="UP000629468">
    <property type="component" value="Unassembled WGS sequence"/>
</dbReference>
<keyword evidence="6 7" id="KW-0349">Heme</keyword>
<dbReference type="InterPro" id="IPR002403">
    <property type="entry name" value="Cyt_P450_E_grp-IV"/>
</dbReference>
<comment type="similarity">
    <text evidence="2 7">Belongs to the cytochrome P450 family.</text>
</comment>
<evidence type="ECO:0000256" key="7">
    <source>
        <dbReference type="RuleBase" id="RU000461"/>
    </source>
</evidence>
<evidence type="ECO:0000256" key="5">
    <source>
        <dbReference type="ARBA" id="ARBA00023004"/>
    </source>
</evidence>
<evidence type="ECO:0000256" key="1">
    <source>
        <dbReference type="ARBA" id="ARBA00001971"/>
    </source>
</evidence>
<dbReference type="Pfam" id="PF00067">
    <property type="entry name" value="p450"/>
    <property type="match status" value="1"/>
</dbReference>
<dbReference type="EMBL" id="JABXXO010000005">
    <property type="protein sequence ID" value="KAF7777679.1"/>
    <property type="molecule type" value="Genomic_DNA"/>
</dbReference>
<dbReference type="InterPro" id="IPR001128">
    <property type="entry name" value="Cyt_P450"/>
</dbReference>
<dbReference type="PRINTS" id="PR00465">
    <property type="entry name" value="EP450IV"/>
</dbReference>
<keyword evidence="3 6" id="KW-0479">Metal-binding</keyword>
<dbReference type="CDD" id="cd11041">
    <property type="entry name" value="CYP503A1-like"/>
    <property type="match status" value="1"/>
</dbReference>
<dbReference type="PANTHER" id="PTHR46206">
    <property type="entry name" value="CYTOCHROME P450"/>
    <property type="match status" value="1"/>
</dbReference>
<comment type="cofactor">
    <cofactor evidence="1 6">
        <name>heme</name>
        <dbReference type="ChEBI" id="CHEBI:30413"/>
    </cofactor>
</comment>
<feature type="binding site" description="axial binding residue" evidence="6">
    <location>
        <position position="453"/>
    </location>
    <ligand>
        <name>heme</name>
        <dbReference type="ChEBI" id="CHEBI:30413"/>
    </ligand>
    <ligandPart>
        <name>Fe</name>
        <dbReference type="ChEBI" id="CHEBI:18248"/>
    </ligandPart>
</feature>
<name>A0A8H7F5F9_AGABI</name>
<accession>A0A8H7F5F9</accession>
<dbReference type="InterPro" id="IPR017972">
    <property type="entry name" value="Cyt_P450_CS"/>
</dbReference>